<comment type="caution">
    <text evidence="1">The sequence shown here is derived from an EMBL/GenBank/DDBJ whole genome shotgun (WGS) entry which is preliminary data.</text>
</comment>
<keyword evidence="2" id="KW-1185">Reference proteome</keyword>
<sequence>MYGFLIKIILYLINFIARFFTTPMPSSTSLIPLAYIDELNELWEYDERFPTLSSRRKWATARDLQPRLVNEWWWAQRRKARERGVALSCENYHLPVGNPPKVSIKTEPADEDLIALNSSPTNDRLSIPLDLSSEDSSISSLLSLERLGTGSPRTSLPPSSDQDKKVDICAHTNEENRVLENLLPCGLRLPPEFFPSHEQSPVCLPQDLNINDDVMLFDAESPASIDLRPIQSKLRSASFSSPQHSKSTHPSCYSFLSLDGKTFTPNGFFVAQTAEPEDPDIFLVETFTKPCDFPLLSELSDSNYLPPLVSAEAVSIEPGIPSGCIPSSALTHRWYRRHVDSPQYDTIIDVDPGLDTNTLEYHAFSKHLYLQWIGDERWLMRKELYVP</sequence>
<accession>A0A9W9DK31</accession>
<evidence type="ECO:0000313" key="2">
    <source>
        <dbReference type="Proteomes" id="UP001150266"/>
    </source>
</evidence>
<dbReference type="OrthoDB" id="3257151at2759"/>
<protein>
    <submittedName>
        <fullName evidence="1">Uncharacterized protein</fullName>
    </submittedName>
</protein>
<gene>
    <name evidence="1" type="ORF">J3R30DRAFT_687621</name>
</gene>
<dbReference type="Proteomes" id="UP001150266">
    <property type="component" value="Unassembled WGS sequence"/>
</dbReference>
<organism evidence="1 2">
    <name type="scientific">Lentinula aciculospora</name>
    <dbReference type="NCBI Taxonomy" id="153920"/>
    <lineage>
        <taxon>Eukaryota</taxon>
        <taxon>Fungi</taxon>
        <taxon>Dikarya</taxon>
        <taxon>Basidiomycota</taxon>
        <taxon>Agaricomycotina</taxon>
        <taxon>Agaricomycetes</taxon>
        <taxon>Agaricomycetidae</taxon>
        <taxon>Agaricales</taxon>
        <taxon>Marasmiineae</taxon>
        <taxon>Omphalotaceae</taxon>
        <taxon>Lentinula</taxon>
    </lineage>
</organism>
<dbReference type="EMBL" id="JAOTPV010000016">
    <property type="protein sequence ID" value="KAJ4474508.1"/>
    <property type="molecule type" value="Genomic_DNA"/>
</dbReference>
<name>A0A9W9DK31_9AGAR</name>
<reference evidence="1" key="1">
    <citation type="submission" date="2022-08" db="EMBL/GenBank/DDBJ databases">
        <title>A Global Phylogenomic Analysis of the Shiitake Genus Lentinula.</title>
        <authorList>
            <consortium name="DOE Joint Genome Institute"/>
            <person name="Sierra-Patev S."/>
            <person name="Min B."/>
            <person name="Naranjo-Ortiz M."/>
            <person name="Looney B."/>
            <person name="Konkel Z."/>
            <person name="Slot J.C."/>
            <person name="Sakamoto Y."/>
            <person name="Steenwyk J.L."/>
            <person name="Rokas A."/>
            <person name="Carro J."/>
            <person name="Camarero S."/>
            <person name="Ferreira P."/>
            <person name="Molpeceres G."/>
            <person name="Ruiz-Duenas F.J."/>
            <person name="Serrano A."/>
            <person name="Henrissat B."/>
            <person name="Drula E."/>
            <person name="Hughes K.W."/>
            <person name="Mata J.L."/>
            <person name="Ishikawa N.K."/>
            <person name="Vargas-Isla R."/>
            <person name="Ushijima S."/>
            <person name="Smith C.A."/>
            <person name="Ahrendt S."/>
            <person name="Andreopoulos W."/>
            <person name="He G."/>
            <person name="Labutti K."/>
            <person name="Lipzen A."/>
            <person name="Ng V."/>
            <person name="Riley R."/>
            <person name="Sandor L."/>
            <person name="Barry K."/>
            <person name="Martinez A.T."/>
            <person name="Xiao Y."/>
            <person name="Gibbons J.G."/>
            <person name="Terashima K."/>
            <person name="Grigoriev I.V."/>
            <person name="Hibbett D.S."/>
        </authorList>
    </citation>
    <scope>NUCLEOTIDE SEQUENCE</scope>
    <source>
        <strain evidence="1">JLM2183</strain>
    </source>
</reference>
<evidence type="ECO:0000313" key="1">
    <source>
        <dbReference type="EMBL" id="KAJ4474508.1"/>
    </source>
</evidence>
<proteinExistence type="predicted"/>
<dbReference type="AlphaFoldDB" id="A0A9W9DK31"/>